<evidence type="ECO:0000256" key="13">
    <source>
        <dbReference type="SAM" id="Phobius"/>
    </source>
</evidence>
<evidence type="ECO:0000256" key="9">
    <source>
        <dbReference type="ARBA" id="ARBA00022840"/>
    </source>
</evidence>
<evidence type="ECO:0000259" key="14">
    <source>
        <dbReference type="PROSITE" id="PS50109"/>
    </source>
</evidence>
<evidence type="ECO:0000256" key="12">
    <source>
        <dbReference type="ARBA" id="ARBA00023136"/>
    </source>
</evidence>
<dbReference type="PANTHER" id="PTHR45436:SF14">
    <property type="entry name" value="SENSOR PROTEIN QSEC"/>
    <property type="match status" value="1"/>
</dbReference>
<name>A0ABU8WP43_9BURK</name>
<sequence>MSAKARGPLHSLRGRLLLFVLASILLAGLGLGITTYRGALRDADALFDMHLQQMAHTLRGSTLLGSNADGDFGEEGYDVFVQIWGPDGTQVFRSARAELPPQAVLGFSDATVGGTRYRVYSLQTPLQTVQIAQDMDARQARARGLALRATLPLALMAPLLMLAVGWIITRSLAPVQRMQREVAGRADDDLSPLSMQGLPDEVRPLVQELNLLFERVDNAFDAQRNFVADAAHELRSPLTALKLQAESLRRAADDASREQATVRLQQGIDRSIRLVGQLLALARQESASMPPDDPSQTVDLEALVAEAIAAVLPQAQQRQIDLGLAESVPATVQGQPAALHILLGNLLDNAVKYTPVDGRIDVTLSLEADAPVLRVEDSGPGIPEADRERAFDRFYRAADAGASGSGLGLAIVQAIAQRHGATVRLGKSDRLGGLKVSVSFPAAAPSAA</sequence>
<protein>
    <recommendedName>
        <fullName evidence="3">histidine kinase</fullName>
        <ecNumber evidence="3">2.7.13.3</ecNumber>
    </recommendedName>
</protein>
<dbReference type="EMBL" id="JBBKZT010000008">
    <property type="protein sequence ID" value="MEJ8848704.1"/>
    <property type="molecule type" value="Genomic_DNA"/>
</dbReference>
<dbReference type="Gene3D" id="3.30.565.10">
    <property type="entry name" value="Histidine kinase-like ATPase, C-terminal domain"/>
    <property type="match status" value="1"/>
</dbReference>
<dbReference type="SMART" id="SM00387">
    <property type="entry name" value="HATPase_c"/>
    <property type="match status" value="1"/>
</dbReference>
<dbReference type="InterPro" id="IPR036890">
    <property type="entry name" value="HATPase_C_sf"/>
</dbReference>
<dbReference type="EC" id="2.7.13.3" evidence="3"/>
<evidence type="ECO:0000256" key="7">
    <source>
        <dbReference type="ARBA" id="ARBA00022741"/>
    </source>
</evidence>
<gene>
    <name evidence="16" type="ORF">WKW82_18750</name>
</gene>
<keyword evidence="5" id="KW-0808">Transferase</keyword>
<dbReference type="SUPFAM" id="SSF47384">
    <property type="entry name" value="Homodimeric domain of signal transducing histidine kinase"/>
    <property type="match status" value="1"/>
</dbReference>
<comment type="caution">
    <text evidence="16">The sequence shown here is derived from an EMBL/GenBank/DDBJ whole genome shotgun (WGS) entry which is preliminary data.</text>
</comment>
<feature type="domain" description="HAMP" evidence="15">
    <location>
        <begin position="169"/>
        <end position="221"/>
    </location>
</feature>
<feature type="transmembrane region" description="Helical" evidence="13">
    <location>
        <begin position="145"/>
        <end position="168"/>
    </location>
</feature>
<comment type="catalytic activity">
    <reaction evidence="1">
        <text>ATP + protein L-histidine = ADP + protein N-phospho-L-histidine.</text>
        <dbReference type="EC" id="2.7.13.3"/>
    </reaction>
</comment>
<evidence type="ECO:0000313" key="16">
    <source>
        <dbReference type="EMBL" id="MEJ8848704.1"/>
    </source>
</evidence>
<dbReference type="RefSeq" id="WP_340343827.1">
    <property type="nucleotide sequence ID" value="NZ_JBBKZT010000008.1"/>
</dbReference>
<keyword evidence="6 13" id="KW-0812">Transmembrane</keyword>
<evidence type="ECO:0000256" key="3">
    <source>
        <dbReference type="ARBA" id="ARBA00012438"/>
    </source>
</evidence>
<dbReference type="Pfam" id="PF08521">
    <property type="entry name" value="2CSK_N"/>
    <property type="match status" value="1"/>
</dbReference>
<dbReference type="Pfam" id="PF02518">
    <property type="entry name" value="HATPase_c"/>
    <property type="match status" value="1"/>
</dbReference>
<dbReference type="PRINTS" id="PR00344">
    <property type="entry name" value="BCTRLSENSOR"/>
</dbReference>
<evidence type="ECO:0000259" key="15">
    <source>
        <dbReference type="PROSITE" id="PS50885"/>
    </source>
</evidence>
<keyword evidence="17" id="KW-1185">Reference proteome</keyword>
<dbReference type="InterPro" id="IPR036097">
    <property type="entry name" value="HisK_dim/P_sf"/>
</dbReference>
<keyword evidence="4" id="KW-0597">Phosphoprotein</keyword>
<evidence type="ECO:0000256" key="1">
    <source>
        <dbReference type="ARBA" id="ARBA00000085"/>
    </source>
</evidence>
<keyword evidence="10 13" id="KW-1133">Transmembrane helix</keyword>
<organism evidence="16 17">
    <name type="scientific">Variovorax rhizosphaerae</name>
    <dbReference type="NCBI Taxonomy" id="1836200"/>
    <lineage>
        <taxon>Bacteria</taxon>
        <taxon>Pseudomonadati</taxon>
        <taxon>Pseudomonadota</taxon>
        <taxon>Betaproteobacteria</taxon>
        <taxon>Burkholderiales</taxon>
        <taxon>Comamonadaceae</taxon>
        <taxon>Variovorax</taxon>
    </lineage>
</organism>
<keyword evidence="7" id="KW-0547">Nucleotide-binding</keyword>
<dbReference type="InterPro" id="IPR003660">
    <property type="entry name" value="HAMP_dom"/>
</dbReference>
<reference evidence="16 17" key="1">
    <citation type="submission" date="2024-03" db="EMBL/GenBank/DDBJ databases">
        <title>Novel species of the genus Variovorax.</title>
        <authorList>
            <person name="Liu Q."/>
            <person name="Xin Y.-H."/>
        </authorList>
    </citation>
    <scope>NUCLEOTIDE SEQUENCE [LARGE SCALE GENOMIC DNA]</scope>
    <source>
        <strain evidence="16 17">KACC 18900</strain>
    </source>
</reference>
<evidence type="ECO:0000256" key="11">
    <source>
        <dbReference type="ARBA" id="ARBA00023012"/>
    </source>
</evidence>
<dbReference type="GO" id="GO:0005524">
    <property type="term" value="F:ATP binding"/>
    <property type="evidence" value="ECO:0007669"/>
    <property type="project" value="UniProtKB-KW"/>
</dbReference>
<dbReference type="PROSITE" id="PS50885">
    <property type="entry name" value="HAMP"/>
    <property type="match status" value="1"/>
</dbReference>
<dbReference type="InterPro" id="IPR003661">
    <property type="entry name" value="HisK_dim/P_dom"/>
</dbReference>
<dbReference type="InterPro" id="IPR013727">
    <property type="entry name" value="2CSK_N"/>
</dbReference>
<dbReference type="Proteomes" id="UP001385892">
    <property type="component" value="Unassembled WGS sequence"/>
</dbReference>
<dbReference type="SUPFAM" id="SSF55874">
    <property type="entry name" value="ATPase domain of HSP90 chaperone/DNA topoisomerase II/histidine kinase"/>
    <property type="match status" value="1"/>
</dbReference>
<evidence type="ECO:0000256" key="6">
    <source>
        <dbReference type="ARBA" id="ARBA00022692"/>
    </source>
</evidence>
<keyword evidence="9 16" id="KW-0067">ATP-binding</keyword>
<evidence type="ECO:0000256" key="8">
    <source>
        <dbReference type="ARBA" id="ARBA00022777"/>
    </source>
</evidence>
<dbReference type="CDD" id="cd00082">
    <property type="entry name" value="HisKA"/>
    <property type="match status" value="1"/>
</dbReference>
<dbReference type="InterPro" id="IPR050428">
    <property type="entry name" value="TCS_sensor_his_kinase"/>
</dbReference>
<keyword evidence="11" id="KW-0902">Two-component regulatory system</keyword>
<dbReference type="PROSITE" id="PS50109">
    <property type="entry name" value="HIS_KIN"/>
    <property type="match status" value="1"/>
</dbReference>
<dbReference type="InterPro" id="IPR004358">
    <property type="entry name" value="Sig_transdc_His_kin-like_C"/>
</dbReference>
<dbReference type="PANTHER" id="PTHR45436">
    <property type="entry name" value="SENSOR HISTIDINE KINASE YKOH"/>
    <property type="match status" value="1"/>
</dbReference>
<dbReference type="InterPro" id="IPR005467">
    <property type="entry name" value="His_kinase_dom"/>
</dbReference>
<evidence type="ECO:0000256" key="2">
    <source>
        <dbReference type="ARBA" id="ARBA00004141"/>
    </source>
</evidence>
<evidence type="ECO:0000256" key="10">
    <source>
        <dbReference type="ARBA" id="ARBA00022989"/>
    </source>
</evidence>
<evidence type="ECO:0000313" key="17">
    <source>
        <dbReference type="Proteomes" id="UP001385892"/>
    </source>
</evidence>
<keyword evidence="8" id="KW-0418">Kinase</keyword>
<proteinExistence type="predicted"/>
<dbReference type="InterPro" id="IPR003594">
    <property type="entry name" value="HATPase_dom"/>
</dbReference>
<comment type="subcellular location">
    <subcellularLocation>
        <location evidence="2">Membrane</location>
        <topology evidence="2">Multi-pass membrane protein</topology>
    </subcellularLocation>
</comment>
<feature type="domain" description="Histidine kinase" evidence="14">
    <location>
        <begin position="229"/>
        <end position="444"/>
    </location>
</feature>
<evidence type="ECO:0000256" key="5">
    <source>
        <dbReference type="ARBA" id="ARBA00022679"/>
    </source>
</evidence>
<keyword evidence="12 13" id="KW-0472">Membrane</keyword>
<dbReference type="Gene3D" id="1.10.287.130">
    <property type="match status" value="1"/>
</dbReference>
<evidence type="ECO:0000256" key="4">
    <source>
        <dbReference type="ARBA" id="ARBA00022553"/>
    </source>
</evidence>
<accession>A0ABU8WP43</accession>
<dbReference type="SMART" id="SM00388">
    <property type="entry name" value="HisKA"/>
    <property type="match status" value="1"/>
</dbReference>
<dbReference type="Pfam" id="PF00512">
    <property type="entry name" value="HisKA"/>
    <property type="match status" value="1"/>
</dbReference>